<sequence>MAEKKNEAVRGADLRKKIIDSQEKGENYRSEHQGTDLIDTNTVHEDQTTRNRSSSEHSSKK</sequence>
<dbReference type="STRING" id="1069642.Bdt_1722"/>
<dbReference type="OrthoDB" id="5296728at2"/>
<evidence type="ECO:0000313" key="3">
    <source>
        <dbReference type="Proteomes" id="UP000010074"/>
    </source>
</evidence>
<feature type="compositionally biased region" description="Basic and acidic residues" evidence="1">
    <location>
        <begin position="42"/>
        <end position="61"/>
    </location>
</feature>
<evidence type="ECO:0000256" key="1">
    <source>
        <dbReference type="SAM" id="MobiDB-lite"/>
    </source>
</evidence>
<dbReference type="HOGENOM" id="CLU_2931972_0_0_7"/>
<name>K7YNN8_BDEBC</name>
<dbReference type="PATRIC" id="fig|1069642.3.peg.1704"/>
<feature type="region of interest" description="Disordered" evidence="1">
    <location>
        <begin position="1"/>
        <end position="61"/>
    </location>
</feature>
<dbReference type="RefSeq" id="WP_015090865.1">
    <property type="nucleotide sequence ID" value="NC_019567.1"/>
</dbReference>
<reference evidence="2 3" key="1">
    <citation type="journal article" date="2012" name="BMC Genomics">
        <title>Genome analysis of a simultaneously predatory and prey-independent, novel Bdellovibrio bacteriovorus from the River Tiber, supports in silico predictions of both ancient and recent lateral gene transfer from diverse bacteria.</title>
        <authorList>
            <person name="Hobley L."/>
            <person name="Lerner T.R."/>
            <person name="Williams L.E."/>
            <person name="Lambert C."/>
            <person name="Till R."/>
            <person name="Milner D.S."/>
            <person name="Basford S.M."/>
            <person name="Capeness M.J."/>
            <person name="Fenton A.K."/>
            <person name="Atterbury R.J."/>
            <person name="Harris M.A."/>
            <person name="Sockett R.E."/>
        </authorList>
    </citation>
    <scope>NUCLEOTIDE SEQUENCE [LARGE SCALE GENOMIC DNA]</scope>
    <source>
        <strain evidence="2 3">Tiberius</strain>
    </source>
</reference>
<organism evidence="2 3">
    <name type="scientific">Bdellovibrio bacteriovorus str. Tiberius</name>
    <dbReference type="NCBI Taxonomy" id="1069642"/>
    <lineage>
        <taxon>Bacteria</taxon>
        <taxon>Pseudomonadati</taxon>
        <taxon>Bdellovibrionota</taxon>
        <taxon>Bdellovibrionia</taxon>
        <taxon>Bdellovibrionales</taxon>
        <taxon>Pseudobdellovibrionaceae</taxon>
        <taxon>Bdellovibrio</taxon>
    </lineage>
</organism>
<proteinExistence type="predicted"/>
<evidence type="ECO:0000313" key="2">
    <source>
        <dbReference type="EMBL" id="AFY01416.1"/>
    </source>
</evidence>
<feature type="compositionally biased region" description="Basic and acidic residues" evidence="1">
    <location>
        <begin position="1"/>
        <end position="34"/>
    </location>
</feature>
<dbReference type="KEGG" id="bbat:Bdt_1722"/>
<protein>
    <submittedName>
        <fullName evidence="2">Uncharacterized protein</fullName>
    </submittedName>
</protein>
<dbReference type="AlphaFoldDB" id="K7YNN8"/>
<gene>
    <name evidence="2" type="ORF">Bdt_1722</name>
</gene>
<dbReference type="EMBL" id="CP002930">
    <property type="protein sequence ID" value="AFY01416.1"/>
    <property type="molecule type" value="Genomic_DNA"/>
</dbReference>
<dbReference type="Proteomes" id="UP000010074">
    <property type="component" value="Chromosome"/>
</dbReference>
<accession>K7YNN8</accession>